<dbReference type="EMBL" id="AL389900">
    <property type="protein sequence ID" value="CAB97469.2"/>
    <property type="molecule type" value="Genomic_DNA"/>
</dbReference>
<reference evidence="1" key="2">
    <citation type="submission" date="2002-07" db="EMBL/GenBank/DDBJ databases">
        <authorList>
            <person name="German Neurospora genome project"/>
        </authorList>
    </citation>
    <scope>NUCLEOTIDE SEQUENCE</scope>
</reference>
<protein>
    <submittedName>
        <fullName evidence="1">Uncharacterized protein B15I20.150</fullName>
    </submittedName>
</protein>
<proteinExistence type="predicted"/>
<gene>
    <name evidence="1" type="primary">B15I20.150</name>
</gene>
<dbReference type="VEuPathDB" id="FungiDB:NCU11108"/>
<reference evidence="1" key="1">
    <citation type="submission" date="2000-07" db="EMBL/GenBank/DDBJ databases">
        <authorList>
            <person name="Schulte U."/>
            <person name="Aign V."/>
            <person name="Hoheisel J."/>
            <person name="Brandt P."/>
            <person name="Fartmann B."/>
            <person name="Holland R."/>
            <person name="Nyakatura G."/>
            <person name="Mewes H.W."/>
            <person name="Mannhaupt G."/>
        </authorList>
    </citation>
    <scope>NUCLEOTIDE SEQUENCE</scope>
</reference>
<sequence>MALVVFIWPSVLDDRPLKLEDQMENPEYLEYLYYTQYWDAFIFWANRTWTLHEGPKFSLATLRNSIAAEGLLETGTRSKRTYCNDVGLPELRMLIDHDILHTGSREVAEVHHIAWALGRICALQSGSIGWSGRAFPSPVERASGMFEVRLTIRCLGTNYDHDAERSAFKPNAMRT</sequence>
<dbReference type="AlphaFoldDB" id="Q9P3J6"/>
<organism evidence="1">
    <name type="scientific">Neurospora crassa</name>
    <dbReference type="NCBI Taxonomy" id="5141"/>
    <lineage>
        <taxon>Eukaryota</taxon>
        <taxon>Fungi</taxon>
        <taxon>Dikarya</taxon>
        <taxon>Ascomycota</taxon>
        <taxon>Pezizomycotina</taxon>
        <taxon>Sordariomycetes</taxon>
        <taxon>Sordariomycetidae</taxon>
        <taxon>Sordariales</taxon>
        <taxon>Sordariaceae</taxon>
        <taxon>Neurospora</taxon>
    </lineage>
</organism>
<accession>Q9P3J6</accession>
<evidence type="ECO:0000313" key="1">
    <source>
        <dbReference type="EMBL" id="CAB97469.2"/>
    </source>
</evidence>
<name>Q9P3J6_NEUCS</name>